<protein>
    <recommendedName>
        <fullName evidence="1">MOSC domain-containing protein</fullName>
    </recommendedName>
</protein>
<evidence type="ECO:0000313" key="2">
    <source>
        <dbReference type="EMBL" id="KUZ89836.1"/>
    </source>
</evidence>
<dbReference type="GO" id="GO:0030170">
    <property type="term" value="F:pyridoxal phosphate binding"/>
    <property type="evidence" value="ECO:0007669"/>
    <property type="project" value="InterPro"/>
</dbReference>
<dbReference type="PANTHER" id="PTHR30212:SF2">
    <property type="entry name" value="PROTEIN YIIM"/>
    <property type="match status" value="1"/>
</dbReference>
<dbReference type="PANTHER" id="PTHR30212">
    <property type="entry name" value="PROTEIN YIIM"/>
    <property type="match status" value="1"/>
</dbReference>
<gene>
    <name evidence="2" type="ORF">WI38_17025</name>
</gene>
<dbReference type="SUPFAM" id="SSF50800">
    <property type="entry name" value="PK beta-barrel domain-like"/>
    <property type="match status" value="1"/>
</dbReference>
<sequence>MMPISTIDSLFAGGTGFLPEGQHSGIFKRRIKDSVRVEAVGISGDEQADPRVHGGPEKAVHHYAAENYAQLAQAFPDSASELVPGSLGENISARLLSEQNVHIGDIFQIGSTVLLQVSQPRSPCWKINHRFGVDSMSMFVAQTRITGWYYRVINPGTINPGDAIALVERQTDRFSIDQFWQVQLTHRPSVDDLDALSVVPGLAPDWKRRLNERVKWAQARSGQGT</sequence>
<proteinExistence type="predicted"/>
<organism evidence="2 3">
    <name type="scientific">Burkholderia ubonensis</name>
    <dbReference type="NCBI Taxonomy" id="101571"/>
    <lineage>
        <taxon>Bacteria</taxon>
        <taxon>Pseudomonadati</taxon>
        <taxon>Pseudomonadota</taxon>
        <taxon>Betaproteobacteria</taxon>
        <taxon>Burkholderiales</taxon>
        <taxon>Burkholderiaceae</taxon>
        <taxon>Burkholderia</taxon>
        <taxon>Burkholderia cepacia complex</taxon>
    </lineage>
</organism>
<dbReference type="InterPro" id="IPR011037">
    <property type="entry name" value="Pyrv_Knase-like_insert_dom_sf"/>
</dbReference>
<feature type="domain" description="MOSC" evidence="1">
    <location>
        <begin position="29"/>
        <end position="167"/>
    </location>
</feature>
<accession>A0A124LAB0</accession>
<dbReference type="InterPro" id="IPR052353">
    <property type="entry name" value="Benzoxazolinone_Detox_Enz"/>
</dbReference>
<reference evidence="2 3" key="1">
    <citation type="submission" date="2015-11" db="EMBL/GenBank/DDBJ databases">
        <title>Expanding the genomic diversity of Burkholderia species for the development of highly accurate diagnostics.</title>
        <authorList>
            <person name="Sahl J."/>
            <person name="Keim P."/>
            <person name="Wagner D."/>
        </authorList>
    </citation>
    <scope>NUCLEOTIDE SEQUENCE [LARGE SCALE GENOMIC DNA]</scope>
    <source>
        <strain evidence="2 3">RF32-BP4</strain>
    </source>
</reference>
<comment type="caution">
    <text evidence="2">The sequence shown here is derived from an EMBL/GenBank/DDBJ whole genome shotgun (WGS) entry which is preliminary data.</text>
</comment>
<dbReference type="InterPro" id="IPR005302">
    <property type="entry name" value="MoCF_Sase_C"/>
</dbReference>
<evidence type="ECO:0000313" key="3">
    <source>
        <dbReference type="Proteomes" id="UP000065521"/>
    </source>
</evidence>
<evidence type="ECO:0000259" key="1">
    <source>
        <dbReference type="PROSITE" id="PS51340"/>
    </source>
</evidence>
<dbReference type="PROSITE" id="PS51340">
    <property type="entry name" value="MOSC"/>
    <property type="match status" value="1"/>
</dbReference>
<dbReference type="Gene3D" id="2.40.33.20">
    <property type="entry name" value="PK beta-barrel domain-like"/>
    <property type="match status" value="1"/>
</dbReference>
<dbReference type="EMBL" id="LOTN01000034">
    <property type="protein sequence ID" value="KUZ89836.1"/>
    <property type="molecule type" value="Genomic_DNA"/>
</dbReference>
<dbReference type="Proteomes" id="UP000065521">
    <property type="component" value="Unassembled WGS sequence"/>
</dbReference>
<dbReference type="Pfam" id="PF03473">
    <property type="entry name" value="MOSC"/>
    <property type="match status" value="1"/>
</dbReference>
<dbReference type="GO" id="GO:0003824">
    <property type="term" value="F:catalytic activity"/>
    <property type="evidence" value="ECO:0007669"/>
    <property type="project" value="InterPro"/>
</dbReference>
<dbReference type="GO" id="GO:0030151">
    <property type="term" value="F:molybdenum ion binding"/>
    <property type="evidence" value="ECO:0007669"/>
    <property type="project" value="InterPro"/>
</dbReference>
<dbReference type="AlphaFoldDB" id="A0A124LAB0"/>
<name>A0A124LAB0_9BURK</name>